<protein>
    <submittedName>
        <fullName evidence="2">Uncharacterized protein</fullName>
    </submittedName>
</protein>
<organism evidence="2 3">
    <name type="scientific">Methylobacterium aquaticum</name>
    <dbReference type="NCBI Taxonomy" id="270351"/>
    <lineage>
        <taxon>Bacteria</taxon>
        <taxon>Pseudomonadati</taxon>
        <taxon>Pseudomonadota</taxon>
        <taxon>Alphaproteobacteria</taxon>
        <taxon>Hyphomicrobiales</taxon>
        <taxon>Methylobacteriaceae</taxon>
        <taxon>Methylobacterium</taxon>
    </lineage>
</organism>
<evidence type="ECO:0000256" key="1">
    <source>
        <dbReference type="SAM" id="MobiDB-lite"/>
    </source>
</evidence>
<feature type="region of interest" description="Disordered" evidence="1">
    <location>
        <begin position="1"/>
        <end position="29"/>
    </location>
</feature>
<sequence>MADCSGLNGATILQPDDEGGHTRAEREGDMADIHASLEQHLTAPVGFELQMRLKQRAVGHAQGAEE</sequence>
<feature type="compositionally biased region" description="Basic and acidic residues" evidence="1">
    <location>
        <begin position="18"/>
        <end position="29"/>
    </location>
</feature>
<accession>A0A0C6FGC5</accession>
<name>A0A0C6FGC5_9HYPH</name>
<dbReference type="Proteomes" id="UP000061432">
    <property type="component" value="Chromosome"/>
</dbReference>
<reference evidence="3" key="2">
    <citation type="submission" date="2015-01" db="EMBL/GenBank/DDBJ databases">
        <title>Complete genome sequence of Methylobacterium aquaticum strain 22A.</title>
        <authorList>
            <person name="Tani A."/>
            <person name="Ogura Y."/>
            <person name="Hayashi T."/>
        </authorList>
    </citation>
    <scope>NUCLEOTIDE SEQUENCE [LARGE SCALE GENOMIC DNA]</scope>
    <source>
        <strain evidence="3">MA-22A</strain>
    </source>
</reference>
<dbReference type="KEGG" id="maqu:Maq22A_c23235"/>
<dbReference type="EMBL" id="AP014704">
    <property type="protein sequence ID" value="BAQ47608.1"/>
    <property type="molecule type" value="Genomic_DNA"/>
</dbReference>
<gene>
    <name evidence="2" type="ORF">Maq22A_c23235</name>
</gene>
<proteinExistence type="predicted"/>
<evidence type="ECO:0000313" key="3">
    <source>
        <dbReference type="Proteomes" id="UP000061432"/>
    </source>
</evidence>
<reference evidence="2 3" key="1">
    <citation type="journal article" date="2015" name="Genome Announc.">
        <title>Complete Genome Sequence of Methylobacterium aquaticum Strain 22A, Isolated from Racomitrium japonicum Moss.</title>
        <authorList>
            <person name="Tani A."/>
            <person name="Ogura Y."/>
            <person name="Hayashi T."/>
            <person name="Kimbara K."/>
        </authorList>
    </citation>
    <scope>NUCLEOTIDE SEQUENCE [LARGE SCALE GENOMIC DNA]</scope>
    <source>
        <strain evidence="2 3">MA-22A</strain>
    </source>
</reference>
<evidence type="ECO:0000313" key="2">
    <source>
        <dbReference type="EMBL" id="BAQ47608.1"/>
    </source>
</evidence>
<dbReference type="AlphaFoldDB" id="A0A0C6FGC5"/>